<accession>A0A0K0FJW9</accession>
<keyword evidence="6" id="KW-0378">Hydrolase</keyword>
<dbReference type="SUPFAM" id="SSF50923">
    <property type="entry name" value="Hemopexin-like domain"/>
    <property type="match status" value="1"/>
</dbReference>
<feature type="binding site" evidence="11">
    <location>
        <position position="253"/>
    </location>
    <ligand>
        <name>Zn(2+)</name>
        <dbReference type="ChEBI" id="CHEBI:29105"/>
        <label>2</label>
        <note>catalytic</note>
    </ligand>
</feature>
<comment type="cofactor">
    <cofactor evidence="12">
        <name>Ca(2+)</name>
        <dbReference type="ChEBI" id="CHEBI:29108"/>
    </cofactor>
    <text evidence="12">Can bind about 5 Ca(2+) ions per subunit.</text>
</comment>
<dbReference type="WBParaSite" id="SVE_0933200.1">
    <property type="protein sequence ID" value="SVE_0933200.1"/>
    <property type="gene ID" value="SVE_0933200"/>
</dbReference>
<feature type="binding site" evidence="11">
    <location>
        <position position="249"/>
    </location>
    <ligand>
        <name>Zn(2+)</name>
        <dbReference type="ChEBI" id="CHEBI:29105"/>
        <label>2</label>
        <note>catalytic</note>
    </ligand>
</feature>
<dbReference type="InterPro" id="IPR021190">
    <property type="entry name" value="Pept_M10A"/>
</dbReference>
<reference evidence="16" key="1">
    <citation type="submission" date="2014-07" db="EMBL/GenBank/DDBJ databases">
        <authorList>
            <person name="Martin A.A"/>
            <person name="De Silva N."/>
        </authorList>
    </citation>
    <scope>NUCLEOTIDE SEQUENCE</scope>
</reference>
<dbReference type="Gene3D" id="2.110.10.10">
    <property type="entry name" value="Hemopexin-like domain"/>
    <property type="match status" value="1"/>
</dbReference>
<evidence type="ECO:0000256" key="12">
    <source>
        <dbReference type="PIRSR" id="PIRSR621190-2"/>
    </source>
</evidence>
<feature type="modified residue" description="Phosphotyrosine; by PKDCC" evidence="13">
    <location>
        <position position="457"/>
    </location>
</feature>
<dbReference type="GO" id="GO:0006508">
    <property type="term" value="P:proteolysis"/>
    <property type="evidence" value="ECO:0007669"/>
    <property type="project" value="UniProtKB-KW"/>
</dbReference>
<feature type="binding site" evidence="12">
    <location>
        <position position="230"/>
    </location>
    <ligand>
        <name>Ca(2+)</name>
        <dbReference type="ChEBI" id="CHEBI:29108"/>
        <label>1</label>
    </ligand>
</feature>
<dbReference type="PIRSF" id="PIRSF001191">
    <property type="entry name" value="Peptidase_M10A_matrix"/>
    <property type="match status" value="1"/>
</dbReference>
<dbReference type="InterPro" id="IPR024079">
    <property type="entry name" value="MetalloPept_cat_dom_sf"/>
</dbReference>
<evidence type="ECO:0000256" key="6">
    <source>
        <dbReference type="ARBA" id="ARBA00022801"/>
    </source>
</evidence>
<evidence type="ECO:0000256" key="14">
    <source>
        <dbReference type="PROSITE-ProRule" id="PRU01011"/>
    </source>
</evidence>
<dbReference type="PROSITE" id="PS51642">
    <property type="entry name" value="HEMOPEXIN_2"/>
    <property type="match status" value="4"/>
</dbReference>
<comment type="similarity">
    <text evidence="1">Belongs to the peptidase M10A family.</text>
</comment>
<feature type="binding site" evidence="12">
    <location>
        <position position="201"/>
    </location>
    <ligand>
        <name>Zn(2+)</name>
        <dbReference type="ChEBI" id="CHEBI:29105"/>
        <label>1</label>
    </ligand>
</feature>
<evidence type="ECO:0000313" key="16">
    <source>
        <dbReference type="Proteomes" id="UP000035680"/>
    </source>
</evidence>
<dbReference type="SMART" id="SM00120">
    <property type="entry name" value="HX"/>
    <property type="match status" value="4"/>
</dbReference>
<dbReference type="SUPFAM" id="SSF55486">
    <property type="entry name" value="Metalloproteases ('zincins'), catalytic domain"/>
    <property type="match status" value="1"/>
</dbReference>
<protein>
    <submittedName>
        <fullName evidence="17">FI21212p1 (inferred by orthology to a D. melanogaster protein)</fullName>
    </submittedName>
</protein>
<evidence type="ECO:0000256" key="3">
    <source>
        <dbReference type="ARBA" id="ARBA00022723"/>
    </source>
</evidence>
<feature type="repeat" description="Hemopexin" evidence="14">
    <location>
        <begin position="422"/>
        <end position="468"/>
    </location>
</feature>
<dbReference type="InterPro" id="IPR036375">
    <property type="entry name" value="Hemopexin-like_dom_sf"/>
</dbReference>
<dbReference type="GO" id="GO:0030574">
    <property type="term" value="P:collagen catabolic process"/>
    <property type="evidence" value="ECO:0007669"/>
    <property type="project" value="TreeGrafter"/>
</dbReference>
<feature type="repeat" description="Hemopexin" evidence="14">
    <location>
        <begin position="470"/>
        <end position="516"/>
    </location>
</feature>
<evidence type="ECO:0000256" key="5">
    <source>
        <dbReference type="ARBA" id="ARBA00022737"/>
    </source>
</evidence>
<feature type="binding site" evidence="12">
    <location>
        <position position="225"/>
    </location>
    <ligand>
        <name>Zn(2+)</name>
        <dbReference type="ChEBI" id="CHEBI:29105"/>
        <label>1</label>
    </ligand>
</feature>
<feature type="binding site" evidence="12">
    <location>
        <position position="426"/>
    </location>
    <ligand>
        <name>Ca(2+)</name>
        <dbReference type="ChEBI" id="CHEBI:29108"/>
        <label>4</label>
    </ligand>
</feature>
<dbReference type="InterPro" id="IPR002477">
    <property type="entry name" value="Peptidoglycan-bd-like"/>
</dbReference>
<dbReference type="PANTHER" id="PTHR10201:SF291">
    <property type="entry name" value="MATRIX METALLOPROTEINASE 1, ISOFORM C-RELATED"/>
    <property type="match status" value="1"/>
</dbReference>
<dbReference type="Pfam" id="PF00413">
    <property type="entry name" value="Peptidase_M10"/>
    <property type="match status" value="1"/>
</dbReference>
<dbReference type="GO" id="GO:0005615">
    <property type="term" value="C:extracellular space"/>
    <property type="evidence" value="ECO:0007669"/>
    <property type="project" value="TreeGrafter"/>
</dbReference>
<evidence type="ECO:0000256" key="13">
    <source>
        <dbReference type="PIRSR" id="PIRSR621190-4"/>
    </source>
</evidence>
<feature type="binding site" evidence="12">
    <location>
        <position position="207"/>
    </location>
    <ligand>
        <name>Ca(2+)</name>
        <dbReference type="ChEBI" id="CHEBI:29108"/>
        <label>3</label>
    </ligand>
</feature>
<dbReference type="InterPro" id="IPR001818">
    <property type="entry name" value="Pept_M10_metallopeptidase"/>
</dbReference>
<feature type="binding site" evidence="12">
    <location>
        <position position="526"/>
    </location>
    <ligand>
        <name>Ca(2+)</name>
        <dbReference type="ChEBI" id="CHEBI:29108"/>
        <label>4</label>
    </ligand>
</feature>
<dbReference type="InterPro" id="IPR018487">
    <property type="entry name" value="Hemopexin-like_repeat"/>
</dbReference>
<dbReference type="CDD" id="cd04278">
    <property type="entry name" value="ZnMc_MMP"/>
    <property type="match status" value="1"/>
</dbReference>
<dbReference type="GO" id="GO:0004222">
    <property type="term" value="F:metalloendopeptidase activity"/>
    <property type="evidence" value="ECO:0007669"/>
    <property type="project" value="InterPro"/>
</dbReference>
<organism evidence="16 17">
    <name type="scientific">Strongyloides venezuelensis</name>
    <name type="common">Threadworm</name>
    <dbReference type="NCBI Taxonomy" id="75913"/>
    <lineage>
        <taxon>Eukaryota</taxon>
        <taxon>Metazoa</taxon>
        <taxon>Ecdysozoa</taxon>
        <taxon>Nematoda</taxon>
        <taxon>Chromadorea</taxon>
        <taxon>Rhabditida</taxon>
        <taxon>Tylenchina</taxon>
        <taxon>Panagrolaimomorpha</taxon>
        <taxon>Strongyloidoidea</taxon>
        <taxon>Strongyloididae</taxon>
        <taxon>Strongyloides</taxon>
    </lineage>
</organism>
<evidence type="ECO:0000313" key="17">
    <source>
        <dbReference type="WBParaSite" id="SVE_0933200.1"/>
    </source>
</evidence>
<evidence type="ECO:0000256" key="4">
    <source>
        <dbReference type="ARBA" id="ARBA00022729"/>
    </source>
</evidence>
<evidence type="ECO:0000256" key="9">
    <source>
        <dbReference type="ARBA" id="ARBA00023145"/>
    </source>
</evidence>
<evidence type="ECO:0000256" key="8">
    <source>
        <dbReference type="ARBA" id="ARBA00023049"/>
    </source>
</evidence>
<feature type="binding site" evidence="12">
    <location>
        <position position="199"/>
    </location>
    <ligand>
        <name>Zn(2+)</name>
        <dbReference type="ChEBI" id="CHEBI:29105"/>
        <label>1</label>
    </ligand>
</feature>
<feature type="binding site" evidence="12">
    <location>
        <position position="221"/>
    </location>
    <ligand>
        <name>Ca(2+)</name>
        <dbReference type="ChEBI" id="CHEBI:29108"/>
        <label>2</label>
    </ligand>
</feature>
<feature type="binding site" description="in inhibited form" evidence="12">
    <location>
        <position position="119"/>
    </location>
    <ligand>
        <name>Zn(2+)</name>
        <dbReference type="ChEBI" id="CHEBI:29105"/>
        <label>2</label>
        <note>catalytic</note>
    </ligand>
</feature>
<dbReference type="InterPro" id="IPR006026">
    <property type="entry name" value="Peptidase_Metallo"/>
</dbReference>
<keyword evidence="9" id="KW-0865">Zymogen</keyword>
<proteinExistence type="inferred from homology"/>
<dbReference type="SMART" id="SM00235">
    <property type="entry name" value="ZnMc"/>
    <property type="match status" value="1"/>
</dbReference>
<dbReference type="Proteomes" id="UP000035680">
    <property type="component" value="Unassembled WGS sequence"/>
</dbReference>
<feature type="domain" description="Peptidase metallopeptidase" evidence="15">
    <location>
        <begin position="136"/>
        <end position="295"/>
    </location>
</feature>
<feature type="binding site" evidence="12">
    <location>
        <position position="228"/>
    </location>
    <ligand>
        <name>Ca(2+)</name>
        <dbReference type="ChEBI" id="CHEBI:29108"/>
        <label>1</label>
    </ligand>
</feature>
<keyword evidence="2" id="KW-0645">Protease</keyword>
<feature type="binding site" evidence="12">
    <location>
        <position position="214"/>
    </location>
    <ligand>
        <name>Zn(2+)</name>
        <dbReference type="ChEBI" id="CHEBI:29105"/>
        <label>1</label>
    </ligand>
</feature>
<dbReference type="InterPro" id="IPR000585">
    <property type="entry name" value="Hemopexin-like_dom"/>
</dbReference>
<evidence type="ECO:0000256" key="2">
    <source>
        <dbReference type="ARBA" id="ARBA00022670"/>
    </source>
</evidence>
<evidence type="ECO:0000259" key="15">
    <source>
        <dbReference type="SMART" id="SM00235"/>
    </source>
</evidence>
<evidence type="ECO:0000256" key="7">
    <source>
        <dbReference type="ARBA" id="ARBA00022833"/>
    </source>
</evidence>
<feature type="binding site" evidence="12">
    <location>
        <position position="206"/>
    </location>
    <ligand>
        <name>Ca(2+)</name>
        <dbReference type="ChEBI" id="CHEBI:29108"/>
        <label>3</label>
    </ligand>
</feature>
<dbReference type="InterPro" id="IPR033739">
    <property type="entry name" value="M10A_MMP"/>
</dbReference>
<evidence type="ECO:0000256" key="11">
    <source>
        <dbReference type="PIRSR" id="PIRSR001191-2"/>
    </source>
</evidence>
<keyword evidence="8" id="KW-0482">Metalloprotease</keyword>
<feature type="active site" evidence="10">
    <location>
        <position position="250"/>
    </location>
</feature>
<feature type="binding site" evidence="12">
    <location>
        <position position="267"/>
    </location>
    <ligand>
        <name>Zn(2+)</name>
        <dbReference type="ChEBI" id="CHEBI:29105"/>
        <label>2</label>
        <note>catalytic</note>
    </ligand>
</feature>
<dbReference type="Pfam" id="PF01471">
    <property type="entry name" value="PG_binding_1"/>
    <property type="match status" value="1"/>
</dbReference>
<feature type="binding site" evidence="12">
    <location>
        <position position="380"/>
    </location>
    <ligand>
        <name>Ca(2+)</name>
        <dbReference type="ChEBI" id="CHEBI:29108"/>
        <label>4</label>
    </ligand>
</feature>
<dbReference type="PANTHER" id="PTHR10201">
    <property type="entry name" value="MATRIX METALLOPROTEINASE"/>
    <property type="match status" value="1"/>
</dbReference>
<feature type="binding site" evidence="12">
    <location>
        <position position="227"/>
    </location>
    <ligand>
        <name>Ca(2+)</name>
        <dbReference type="ChEBI" id="CHEBI:29108"/>
        <label>3</label>
    </ligand>
</feature>
<keyword evidence="7 11" id="KW-0862">Zinc</keyword>
<dbReference type="PRINTS" id="PR00138">
    <property type="entry name" value="MATRIXIN"/>
</dbReference>
<feature type="binding site" evidence="12">
    <location>
        <position position="382"/>
    </location>
    <ligand>
        <name>Ca(2+)</name>
        <dbReference type="ChEBI" id="CHEBI:29108"/>
        <label>5</label>
    </ligand>
</feature>
<dbReference type="AlphaFoldDB" id="A0A0K0FJW9"/>
<feature type="repeat" description="Hemopexin" evidence="14">
    <location>
        <begin position="376"/>
        <end position="421"/>
    </location>
</feature>
<reference evidence="17" key="2">
    <citation type="submission" date="2015-08" db="UniProtKB">
        <authorList>
            <consortium name="WormBaseParasite"/>
        </authorList>
    </citation>
    <scope>IDENTIFICATION</scope>
</reference>
<dbReference type="GO" id="GO:0031012">
    <property type="term" value="C:extracellular matrix"/>
    <property type="evidence" value="ECO:0007669"/>
    <property type="project" value="InterPro"/>
</dbReference>
<keyword evidence="5" id="KW-0677">Repeat</keyword>
<keyword evidence="16" id="KW-1185">Reference proteome</keyword>
<dbReference type="GO" id="GO:0030198">
    <property type="term" value="P:extracellular matrix organization"/>
    <property type="evidence" value="ECO:0007669"/>
    <property type="project" value="TreeGrafter"/>
</dbReference>
<dbReference type="STRING" id="75913.A0A0K0FJW9"/>
<keyword evidence="4" id="KW-0732">Signal</keyword>
<dbReference type="SUPFAM" id="SSF47090">
    <property type="entry name" value="PGBD-like"/>
    <property type="match status" value="1"/>
</dbReference>
<dbReference type="InterPro" id="IPR036365">
    <property type="entry name" value="PGBD-like_sf"/>
</dbReference>
<evidence type="ECO:0000256" key="10">
    <source>
        <dbReference type="PIRSR" id="PIRSR001191-1"/>
    </source>
</evidence>
<keyword evidence="12" id="KW-0106">Calcium</keyword>
<comment type="cofactor">
    <cofactor evidence="12">
        <name>Zn(2+)</name>
        <dbReference type="ChEBI" id="CHEBI:29105"/>
    </cofactor>
    <text evidence="12">Binds 2 Zn(2+) ions per subunit.</text>
</comment>
<dbReference type="Gene3D" id="3.40.390.10">
    <property type="entry name" value="Collagenase (Catalytic Domain)"/>
    <property type="match status" value="1"/>
</dbReference>
<feature type="binding site" evidence="11">
    <location>
        <position position="259"/>
    </location>
    <ligand>
        <name>Zn(2+)</name>
        <dbReference type="ChEBI" id="CHEBI:29105"/>
        <label>2</label>
        <note>catalytic</note>
    </ligand>
</feature>
<sequence>MIISLSLCNEYNTEDSVDNENGVVKKVHGESIILDNDESLNDNKGITSNLLRLNIGEDEAIEFFHRYGYLKSGKLKDKKENIKRRRLRRAIVKFQKFVGLNRTGYLDNDTTKMIRKSRCGNKDIYRKGRGRRYVFEGSHWGKINISWTITQHSSKFPRHLVYRTLTRAFGVWQKDTPLTFLYSKNEPADIKVGFYKRQHGDDEEFDGPGGILGHGYFPRYGGEVHFDDDEYFSVNHQRQGISLFSTAVHEIGHSLGLKHSYRIDSIMRPFYHLSPLRYLKLGRDDIEGIFHIYGKYVKLSKNYKHNNINDRNNYNSNRLPFVVNRKTDLSNNNDLPKTQYSYQSEKKVKQEINNHPTILNINTPHMRRRPPNLCRDSSIDAIVELLNETVLVFKDSWMFHIENSKIIPSKTKRISDFWPSITGKIDSITMDSNGDFYMFQKNKYWIIDRNFGIRKNYPNYISRGIPNLGSDSVDAVFHFYLNDLPYIFKNDTYWIFKSNQRHPSVKKPISSIFKNCGTCKIPLNIDAAFSSSNGLSYIFVGKEYYRLQNKHPLRIANGFPQDNAKHFFGCT</sequence>
<dbReference type="Pfam" id="PF00045">
    <property type="entry name" value="Hemopexin"/>
    <property type="match status" value="1"/>
</dbReference>
<name>A0A0K0FJW9_STRVS</name>
<dbReference type="CDD" id="cd00094">
    <property type="entry name" value="HX"/>
    <property type="match status" value="1"/>
</dbReference>
<keyword evidence="3 11" id="KW-0479">Metal-binding</keyword>
<feature type="repeat" description="Hemopexin" evidence="14">
    <location>
        <begin position="522"/>
        <end position="570"/>
    </location>
</feature>
<feature type="binding site" evidence="12">
    <location>
        <position position="230"/>
    </location>
    <ligand>
        <name>Ca(2+)</name>
        <dbReference type="ChEBI" id="CHEBI:29108"/>
        <label>3</label>
    </ligand>
</feature>
<dbReference type="GO" id="GO:0008270">
    <property type="term" value="F:zinc ion binding"/>
    <property type="evidence" value="ECO:0007669"/>
    <property type="project" value="InterPro"/>
</dbReference>
<feature type="binding site" evidence="12">
    <location>
        <position position="189"/>
    </location>
    <ligand>
        <name>Ca(2+)</name>
        <dbReference type="ChEBI" id="CHEBI:29108"/>
        <label>2</label>
    </ligand>
</feature>
<evidence type="ECO:0000256" key="1">
    <source>
        <dbReference type="ARBA" id="ARBA00010370"/>
    </source>
</evidence>